<proteinExistence type="predicted"/>
<dbReference type="EMBL" id="LAZR01011176">
    <property type="protein sequence ID" value="KKM63029.1"/>
    <property type="molecule type" value="Genomic_DNA"/>
</dbReference>
<evidence type="ECO:0000313" key="1">
    <source>
        <dbReference type="EMBL" id="KKM63029.1"/>
    </source>
</evidence>
<reference evidence="1" key="1">
    <citation type="journal article" date="2015" name="Nature">
        <title>Complex archaea that bridge the gap between prokaryotes and eukaryotes.</title>
        <authorList>
            <person name="Spang A."/>
            <person name="Saw J.H."/>
            <person name="Jorgensen S.L."/>
            <person name="Zaremba-Niedzwiedzka K."/>
            <person name="Martijn J."/>
            <person name="Lind A.E."/>
            <person name="van Eijk R."/>
            <person name="Schleper C."/>
            <person name="Guy L."/>
            <person name="Ettema T.J."/>
        </authorList>
    </citation>
    <scope>NUCLEOTIDE SEQUENCE</scope>
</reference>
<name>A0A0F9J076_9ZZZZ</name>
<protein>
    <recommendedName>
        <fullName evidence="2">Prophage tail endopeptidase domain-containing protein</fullName>
    </recommendedName>
</protein>
<organism evidence="1">
    <name type="scientific">marine sediment metagenome</name>
    <dbReference type="NCBI Taxonomy" id="412755"/>
    <lineage>
        <taxon>unclassified sequences</taxon>
        <taxon>metagenomes</taxon>
        <taxon>ecological metagenomes</taxon>
    </lineage>
</organism>
<evidence type="ECO:0008006" key="2">
    <source>
        <dbReference type="Google" id="ProtNLM"/>
    </source>
</evidence>
<sequence>MPFGSLVISHNPVVSNPPGGTFDLNLYPVGIVRVDPKSYVQIIKDMAGYFSCKFDILGPESILGELMDNGLGREVRTYNHYGVKAWEGVITTMRMSTRSSQRVETLEQMANKIKVRVSIDRISGQQTANVENAASQASYGIFETVEELGYLVTLKNRGDTLANILEKDLSDPHRQKEFRDKGDPNIPAGMAKLSVFCSGYYFYLTRRFYSAHVRANANTNVVISAIISNVGDFVKTSSVETNTQQVWQRYDNDDMAWDVIVTASKTGDTSDNRFVVGMYDDRSFIYEQRVSTTLPNITLIKDAQNRIFDRSSRPIAGMLLRPNTFMRNVSVANRPGKVYADVWDDPQVTYISTVRYTENGQKVRVQTEAQVSSARPGSVTAFENADLDRFLRGGGGFSRGRR</sequence>
<dbReference type="AlphaFoldDB" id="A0A0F9J076"/>
<gene>
    <name evidence="1" type="ORF">LCGC14_1515670</name>
</gene>
<comment type="caution">
    <text evidence="1">The sequence shown here is derived from an EMBL/GenBank/DDBJ whole genome shotgun (WGS) entry which is preliminary data.</text>
</comment>
<accession>A0A0F9J076</accession>